<comment type="function">
    <text evidence="18">Catalyzes the transfer of a methyl group from methyl-cobalamin to homocysteine, yielding enzyme-bound cob(I)alamin and methionine. Subsequently, remethylates the cofactor using methyltetrahydrofolate.</text>
</comment>
<feature type="domain" description="Hcy-binding" evidence="21">
    <location>
        <begin position="3"/>
        <end position="291"/>
    </location>
</feature>
<protein>
    <recommendedName>
        <fullName evidence="8">Methionine synthase</fullName>
        <ecNumber evidence="7">2.1.1.13</ecNumber>
    </recommendedName>
    <alternativeName>
        <fullName evidence="19">5-methyltetrahydrofolate--homocysteine methyltransferase</fullName>
    </alternativeName>
</protein>
<evidence type="ECO:0000256" key="14">
    <source>
        <dbReference type="ARBA" id="ARBA00022723"/>
    </source>
</evidence>
<dbReference type="Gene3D" id="1.10.1240.10">
    <property type="entry name" value="Methionine synthase domain"/>
    <property type="match status" value="1"/>
</dbReference>
<keyword evidence="15 20" id="KW-0862">Zinc</keyword>
<dbReference type="Pfam" id="PF02574">
    <property type="entry name" value="S-methyl_trans"/>
    <property type="match status" value="1"/>
</dbReference>
<dbReference type="FunFam" id="3.40.50.280:FF:000003">
    <property type="entry name" value="Dimethylamine methyltransferase corrinoid protein"/>
    <property type="match status" value="1"/>
</dbReference>
<dbReference type="PIRSF" id="PIRSF037472">
    <property type="entry name" value="DHPS_mtfrase"/>
    <property type="match status" value="1"/>
</dbReference>
<evidence type="ECO:0000256" key="8">
    <source>
        <dbReference type="ARBA" id="ARBA00013998"/>
    </source>
</evidence>
<dbReference type="InterPro" id="IPR050554">
    <property type="entry name" value="Met_Synthase/Corrinoid"/>
</dbReference>
<evidence type="ECO:0000256" key="2">
    <source>
        <dbReference type="ARBA" id="ARBA00001947"/>
    </source>
</evidence>
<dbReference type="RefSeq" id="WP_249321854.1">
    <property type="nucleotide sequence ID" value="NZ_CP060632.1"/>
</dbReference>
<dbReference type="Pfam" id="PF02310">
    <property type="entry name" value="B12-binding"/>
    <property type="match status" value="1"/>
</dbReference>
<evidence type="ECO:0000256" key="1">
    <source>
        <dbReference type="ARBA" id="ARBA00001700"/>
    </source>
</evidence>
<dbReference type="InterPro" id="IPR011005">
    <property type="entry name" value="Dihydropteroate_synth-like_sf"/>
</dbReference>
<evidence type="ECO:0000256" key="12">
    <source>
        <dbReference type="ARBA" id="ARBA00022679"/>
    </source>
</evidence>
<dbReference type="GO" id="GO:0046653">
    <property type="term" value="P:tetrahydrofolate metabolic process"/>
    <property type="evidence" value="ECO:0007669"/>
    <property type="project" value="TreeGrafter"/>
</dbReference>
<dbReference type="EMBL" id="CP060632">
    <property type="protein sequence ID" value="QNM00892.1"/>
    <property type="molecule type" value="Genomic_DNA"/>
</dbReference>
<evidence type="ECO:0000256" key="5">
    <source>
        <dbReference type="ARBA" id="ARBA00010398"/>
    </source>
</evidence>
<dbReference type="GO" id="GO:0008705">
    <property type="term" value="F:methionine synthase activity"/>
    <property type="evidence" value="ECO:0007669"/>
    <property type="project" value="UniProtKB-EC"/>
</dbReference>
<gene>
    <name evidence="25" type="ORF">H9Q76_06360</name>
</gene>
<dbReference type="SUPFAM" id="SSF82282">
    <property type="entry name" value="Homocysteine S-methyltransferase"/>
    <property type="match status" value="1"/>
</dbReference>
<dbReference type="InterPro" id="IPR036724">
    <property type="entry name" value="Cobalamin-bd_sf"/>
</dbReference>
<keyword evidence="17" id="KW-0170">Cobalt</keyword>
<keyword evidence="10" id="KW-0028">Amino-acid biosynthesis</keyword>
<evidence type="ECO:0000256" key="13">
    <source>
        <dbReference type="ARBA" id="ARBA00022691"/>
    </source>
</evidence>
<comment type="similarity">
    <text evidence="5">Belongs to the vitamin-B12 dependent methionine synthase family.</text>
</comment>
<dbReference type="PROSITE" id="PS50972">
    <property type="entry name" value="PTERIN_BINDING"/>
    <property type="match status" value="1"/>
</dbReference>
<proteinExistence type="inferred from homology"/>
<keyword evidence="14 20" id="KW-0479">Metal-binding</keyword>
<keyword evidence="9 20" id="KW-0489">Methyltransferase</keyword>
<evidence type="ECO:0000259" key="21">
    <source>
        <dbReference type="PROSITE" id="PS50970"/>
    </source>
</evidence>
<organism evidence="25 26">
    <name type="scientific">Wujia chipingensis</name>
    <dbReference type="NCBI Taxonomy" id="2763670"/>
    <lineage>
        <taxon>Bacteria</taxon>
        <taxon>Bacillati</taxon>
        <taxon>Bacillota</taxon>
        <taxon>Clostridia</taxon>
        <taxon>Lachnospirales</taxon>
        <taxon>Lachnospiraceae</taxon>
        <taxon>Wujia</taxon>
    </lineage>
</organism>
<evidence type="ECO:0000256" key="4">
    <source>
        <dbReference type="ARBA" id="ARBA00005178"/>
    </source>
</evidence>
<dbReference type="Gene3D" id="3.20.20.20">
    <property type="entry name" value="Dihydropteroate synthase-like"/>
    <property type="match status" value="1"/>
</dbReference>
<dbReference type="GO" id="GO:0031419">
    <property type="term" value="F:cobalamin binding"/>
    <property type="evidence" value="ECO:0007669"/>
    <property type="project" value="UniProtKB-KW"/>
</dbReference>
<dbReference type="EC" id="2.1.1.13" evidence="7"/>
<evidence type="ECO:0000256" key="10">
    <source>
        <dbReference type="ARBA" id="ARBA00022605"/>
    </source>
</evidence>
<evidence type="ECO:0000256" key="11">
    <source>
        <dbReference type="ARBA" id="ARBA00022628"/>
    </source>
</evidence>
<evidence type="ECO:0000256" key="16">
    <source>
        <dbReference type="ARBA" id="ARBA00023167"/>
    </source>
</evidence>
<dbReference type="Gene3D" id="3.20.20.330">
    <property type="entry name" value="Homocysteine-binding-like domain"/>
    <property type="match status" value="1"/>
</dbReference>
<dbReference type="InterPro" id="IPR003759">
    <property type="entry name" value="Cbl-bd_cap"/>
</dbReference>
<dbReference type="InterPro" id="IPR036594">
    <property type="entry name" value="Meth_synthase_dom"/>
</dbReference>
<dbReference type="GO" id="GO:0005829">
    <property type="term" value="C:cytosol"/>
    <property type="evidence" value="ECO:0007669"/>
    <property type="project" value="TreeGrafter"/>
</dbReference>
<feature type="domain" description="B12-binding" evidence="23">
    <location>
        <begin position="685"/>
        <end position="807"/>
    </location>
</feature>
<evidence type="ECO:0000256" key="7">
    <source>
        <dbReference type="ARBA" id="ARBA00012032"/>
    </source>
</evidence>
<dbReference type="GO" id="GO:0046872">
    <property type="term" value="F:metal ion binding"/>
    <property type="evidence" value="ECO:0007669"/>
    <property type="project" value="UniProtKB-KW"/>
</dbReference>
<keyword evidence="12 20" id="KW-0808">Transferase</keyword>
<dbReference type="SUPFAM" id="SSF51717">
    <property type="entry name" value="Dihydropteroate synthetase-like"/>
    <property type="match status" value="1"/>
</dbReference>
<dbReference type="KEGG" id="wcp:H9Q76_06360"/>
<dbReference type="CDD" id="cd02070">
    <property type="entry name" value="corrinoid_protein_B12-BD"/>
    <property type="match status" value="1"/>
</dbReference>
<sequence>MDRKIFHRLFEERIVMLDGATGSNLMQAGMPVGVCPEKWILEHPQHLIKLQRAYIQAGTNILLAPTFTANRIKLAEYHLEDKIREMNMQLVDLTRTAIAQENHRGFIAGDMTMTGRQLQPVGDLAFEELVDVYKEQAQILVEAGVDLFFVETMMSLAEARACVIAIKEVCDLPIMVSMTFNSDGKTLFGSTPEASVIVLQSLGVDAVGINCSTGPKEMEALIKRMVRYASIPVFAKPNNGMPELIDGETKYTMTPETFAEYGRALVEAGARAVGGCCGSTPKHIEMLKKVVRSVEPEATKPVCTRVLSSESAVQEIHLDGNFLVVGERINPTGKKKLQEMLRAGNMDLVVQMAEEQTERGAKILDINMGMNGIDELEMMKRAVYEVISVTNLPLCIDSSHVEIIEAALRIYPGRALINSISLEEKKCRPLMRIAKKYGAMAILLPLSDKGLPENLDEKKEIIRRLLEIADEEGLSRDSLIIDGLVATVGANRMAALETLDTIAYCKNELQIPTICGLSNISFGLPERINVNTAFLTMAIANGLTMAICNPGQAMLVNASLAADLLLAKEDSDNIYVENVVALSQTEQTAAKNVAGVSEEGSRVYHDVVKGNKGSIVENVKKELESGKDPQTIIDEDLIPAVNKVGELFEQKKYFLPQLIAGATAMDLAIEYITPLLHIEENAKPKGTVIMATVEGDIHDIGKNLVVLMLKNYGYKVVDLGKDVPLDKIIAAAKEEHADIIGLSALMTTTMMRMKDAVEYVRANNLPYKVIIGGAVVSQNFADEIGADGYSKDANEAVKLVDKLLTDK</sequence>
<dbReference type="PROSITE" id="PS51332">
    <property type="entry name" value="B12_BINDING"/>
    <property type="match status" value="1"/>
</dbReference>
<evidence type="ECO:0000259" key="23">
    <source>
        <dbReference type="PROSITE" id="PS51332"/>
    </source>
</evidence>
<evidence type="ECO:0000256" key="17">
    <source>
        <dbReference type="ARBA" id="ARBA00023285"/>
    </source>
</evidence>
<dbReference type="Gene3D" id="3.40.50.280">
    <property type="entry name" value="Cobalamin-binding domain"/>
    <property type="match status" value="1"/>
</dbReference>
<evidence type="ECO:0000256" key="19">
    <source>
        <dbReference type="ARBA" id="ARBA00031040"/>
    </source>
</evidence>
<evidence type="ECO:0000259" key="24">
    <source>
        <dbReference type="PROSITE" id="PS51337"/>
    </source>
</evidence>
<dbReference type="PANTHER" id="PTHR45833:SF1">
    <property type="entry name" value="METHIONINE SYNTHASE"/>
    <property type="match status" value="1"/>
</dbReference>
<evidence type="ECO:0000259" key="22">
    <source>
        <dbReference type="PROSITE" id="PS50972"/>
    </source>
</evidence>
<dbReference type="InterPro" id="IPR000489">
    <property type="entry name" value="Pterin-binding_dom"/>
</dbReference>
<keyword evidence="11" id="KW-0846">Cobalamin</keyword>
<evidence type="ECO:0000313" key="26">
    <source>
        <dbReference type="Proteomes" id="UP000515819"/>
    </source>
</evidence>
<dbReference type="InterPro" id="IPR017215">
    <property type="entry name" value="MetH_bac"/>
</dbReference>
<dbReference type="InterPro" id="IPR006158">
    <property type="entry name" value="Cobalamin-bd"/>
</dbReference>
<comment type="pathway">
    <text evidence="4">Amino-acid biosynthesis; L-methionine biosynthesis via de novo pathway; L-methionine from L-homocysteine (MetH route): step 1/1.</text>
</comment>
<evidence type="ECO:0000256" key="3">
    <source>
        <dbReference type="ARBA" id="ARBA00001956"/>
    </source>
</evidence>
<dbReference type="SMART" id="SM01018">
    <property type="entry name" value="B12-binding_2"/>
    <property type="match status" value="1"/>
</dbReference>
<keyword evidence="13" id="KW-0949">S-adenosyl-L-methionine</keyword>
<feature type="binding site" evidence="20">
    <location>
        <position position="276"/>
    </location>
    <ligand>
        <name>Zn(2+)</name>
        <dbReference type="ChEBI" id="CHEBI:29105"/>
    </ligand>
</feature>
<evidence type="ECO:0000256" key="20">
    <source>
        <dbReference type="PROSITE-ProRule" id="PRU00333"/>
    </source>
</evidence>
<dbReference type="Pfam" id="PF00809">
    <property type="entry name" value="Pterin_bind"/>
    <property type="match status" value="1"/>
</dbReference>
<dbReference type="InterPro" id="IPR003726">
    <property type="entry name" value="HCY_dom"/>
</dbReference>
<dbReference type="InterPro" id="IPR036589">
    <property type="entry name" value="HCY_dom_sf"/>
</dbReference>
<dbReference type="GO" id="GO:0032259">
    <property type="term" value="P:methylation"/>
    <property type="evidence" value="ECO:0007669"/>
    <property type="project" value="UniProtKB-KW"/>
</dbReference>
<dbReference type="UniPathway" id="UPA00051">
    <property type="reaction ID" value="UER00081"/>
</dbReference>
<feature type="domain" description="B12-binding N-terminal" evidence="24">
    <location>
        <begin position="590"/>
        <end position="684"/>
    </location>
</feature>
<reference evidence="25 26" key="1">
    <citation type="submission" date="2020-08" db="EMBL/GenBank/DDBJ databases">
        <authorList>
            <person name="Liu C."/>
            <person name="Sun Q."/>
        </authorList>
    </citation>
    <scope>NUCLEOTIDE SEQUENCE [LARGE SCALE GENOMIC DNA]</scope>
    <source>
        <strain evidence="25 26">NSJ-4</strain>
    </source>
</reference>
<name>A0A7G9FQR0_9FIRM</name>
<dbReference type="GO" id="GO:0050667">
    <property type="term" value="P:homocysteine metabolic process"/>
    <property type="evidence" value="ECO:0007669"/>
    <property type="project" value="TreeGrafter"/>
</dbReference>
<evidence type="ECO:0000313" key="25">
    <source>
        <dbReference type="EMBL" id="QNM00892.1"/>
    </source>
</evidence>
<evidence type="ECO:0000256" key="18">
    <source>
        <dbReference type="ARBA" id="ARBA00025552"/>
    </source>
</evidence>
<feature type="domain" description="Pterin-binding" evidence="22">
    <location>
        <begin position="322"/>
        <end position="587"/>
    </location>
</feature>
<dbReference type="Proteomes" id="UP000515819">
    <property type="component" value="Chromosome"/>
</dbReference>
<dbReference type="SUPFAM" id="SSF47644">
    <property type="entry name" value="Methionine synthase domain"/>
    <property type="match status" value="1"/>
</dbReference>
<keyword evidence="16" id="KW-0486">Methionine biosynthesis</keyword>
<dbReference type="PROSITE" id="PS50970">
    <property type="entry name" value="HCY"/>
    <property type="match status" value="1"/>
</dbReference>
<feature type="binding site" evidence="20">
    <location>
        <position position="211"/>
    </location>
    <ligand>
        <name>Zn(2+)</name>
        <dbReference type="ChEBI" id="CHEBI:29105"/>
    </ligand>
</feature>
<dbReference type="PANTHER" id="PTHR45833">
    <property type="entry name" value="METHIONINE SYNTHASE"/>
    <property type="match status" value="1"/>
</dbReference>
<comment type="cofactor">
    <cofactor evidence="2 20">
        <name>Zn(2+)</name>
        <dbReference type="ChEBI" id="CHEBI:29105"/>
    </cofactor>
</comment>
<keyword evidence="26" id="KW-1185">Reference proteome</keyword>
<evidence type="ECO:0000256" key="6">
    <source>
        <dbReference type="ARBA" id="ARBA00010854"/>
    </source>
</evidence>
<accession>A0A7G9FQR0</accession>
<dbReference type="Pfam" id="PF02607">
    <property type="entry name" value="B12-binding_2"/>
    <property type="match status" value="1"/>
</dbReference>
<comment type="similarity">
    <text evidence="6">Belongs to the methylamine corrinoid protein family.</text>
</comment>
<dbReference type="AlphaFoldDB" id="A0A7G9FQR0"/>
<dbReference type="SUPFAM" id="SSF52242">
    <property type="entry name" value="Cobalamin (vitamin B12)-binding domain"/>
    <property type="match status" value="1"/>
</dbReference>
<feature type="binding site" evidence="20">
    <location>
        <position position="277"/>
    </location>
    <ligand>
        <name>Zn(2+)</name>
        <dbReference type="ChEBI" id="CHEBI:29105"/>
    </ligand>
</feature>
<evidence type="ECO:0000256" key="15">
    <source>
        <dbReference type="ARBA" id="ARBA00022833"/>
    </source>
</evidence>
<comment type="cofactor">
    <cofactor evidence="3">
        <name>methylcob(III)alamin</name>
        <dbReference type="ChEBI" id="CHEBI:28115"/>
    </cofactor>
</comment>
<dbReference type="PROSITE" id="PS51337">
    <property type="entry name" value="B12_BINDING_NTER"/>
    <property type="match status" value="1"/>
</dbReference>
<comment type="catalytic activity">
    <reaction evidence="1">
        <text>(6S)-5-methyl-5,6,7,8-tetrahydrofolate + L-homocysteine = (6S)-5,6,7,8-tetrahydrofolate + L-methionine</text>
        <dbReference type="Rhea" id="RHEA:11172"/>
        <dbReference type="ChEBI" id="CHEBI:18608"/>
        <dbReference type="ChEBI" id="CHEBI:57453"/>
        <dbReference type="ChEBI" id="CHEBI:57844"/>
        <dbReference type="ChEBI" id="CHEBI:58199"/>
        <dbReference type="EC" id="2.1.1.13"/>
    </reaction>
</comment>
<evidence type="ECO:0000256" key="9">
    <source>
        <dbReference type="ARBA" id="ARBA00022603"/>
    </source>
</evidence>